<evidence type="ECO:0000259" key="4">
    <source>
        <dbReference type="Pfam" id="PF00456"/>
    </source>
</evidence>
<evidence type="ECO:0000256" key="3">
    <source>
        <dbReference type="ARBA" id="ARBA00023052"/>
    </source>
</evidence>
<dbReference type="HOGENOM" id="CLU_009227_4_1_7"/>
<evidence type="ECO:0000313" key="6">
    <source>
        <dbReference type="Proteomes" id="UP000007347"/>
    </source>
</evidence>
<evidence type="ECO:0000256" key="2">
    <source>
        <dbReference type="ARBA" id="ARBA00007131"/>
    </source>
</evidence>
<keyword evidence="6" id="KW-1185">Reference proteome</keyword>
<dbReference type="OrthoDB" id="8732661at2"/>
<dbReference type="RefSeq" id="WP_014958863.1">
    <property type="nucleotide sequence ID" value="NC_018645.1"/>
</dbReference>
<proteinExistence type="inferred from homology"/>
<evidence type="ECO:0000256" key="1">
    <source>
        <dbReference type="ARBA" id="ARBA00001964"/>
    </source>
</evidence>
<dbReference type="CDD" id="cd02012">
    <property type="entry name" value="TPP_TK"/>
    <property type="match status" value="1"/>
</dbReference>
<dbReference type="Pfam" id="PF00456">
    <property type="entry name" value="Transketolase_N"/>
    <property type="match status" value="1"/>
</dbReference>
<gene>
    <name evidence="5" type="ordered locus">TOL2_C35180</name>
</gene>
<dbReference type="PATRIC" id="fig|651182.5.peg.4140"/>
<sequence length="277" mass="30761">MKKITEIIELEKKADYIRKKLVDVSVKNGAGHIAPSLSCVDILTLLYYHVLSLNDDPKWEGRDRLVFSKAHGAYGLYSILADIGYLREEDWNNFYKGSFLKGCIERSPKYGIEAGCGSLGHGMPMAVGIAFGAKIQNKKYQCYCIAGDGETQEGSNWEAVQFAVKYKLNNLIIVVDCNGLQAMDSLDNVLSPVDSYQDLSVKFAAFGCEVMTCDGHNMAELKNIFEKVSELKGDAGPVVILAKTVKGYGIKAMENVVKFHFRVPTKEELAMGVRYER</sequence>
<keyword evidence="3" id="KW-0786">Thiamine pyrophosphate</keyword>
<dbReference type="SUPFAM" id="SSF52518">
    <property type="entry name" value="Thiamin diphosphate-binding fold (THDP-binding)"/>
    <property type="match status" value="1"/>
</dbReference>
<protein>
    <submittedName>
        <fullName evidence="5">Transketolase, thiamine diphosphate-binding domain protein</fullName>
    </submittedName>
</protein>
<dbReference type="EMBL" id="FO203503">
    <property type="protein sequence ID" value="CCK81675.1"/>
    <property type="molecule type" value="Genomic_DNA"/>
</dbReference>
<dbReference type="InterPro" id="IPR029061">
    <property type="entry name" value="THDP-binding"/>
</dbReference>
<name>K0NLP7_DESTT</name>
<dbReference type="PANTHER" id="PTHR47514">
    <property type="entry name" value="TRANSKETOLASE N-TERMINAL SECTION-RELATED"/>
    <property type="match status" value="1"/>
</dbReference>
<dbReference type="InterPro" id="IPR005474">
    <property type="entry name" value="Transketolase_N"/>
</dbReference>
<feature type="domain" description="Transketolase N-terminal" evidence="4">
    <location>
        <begin position="12"/>
        <end position="260"/>
    </location>
</feature>
<organism evidence="5 6">
    <name type="scientific">Desulfobacula toluolica (strain DSM 7467 / Tol2)</name>
    <dbReference type="NCBI Taxonomy" id="651182"/>
    <lineage>
        <taxon>Bacteria</taxon>
        <taxon>Pseudomonadati</taxon>
        <taxon>Thermodesulfobacteriota</taxon>
        <taxon>Desulfobacteria</taxon>
        <taxon>Desulfobacterales</taxon>
        <taxon>Desulfobacteraceae</taxon>
        <taxon>Desulfobacula</taxon>
    </lineage>
</organism>
<dbReference type="KEGG" id="dto:TOL2_C35180"/>
<dbReference type="Gene3D" id="3.40.50.970">
    <property type="match status" value="1"/>
</dbReference>
<reference evidence="5 6" key="1">
    <citation type="journal article" date="2013" name="Environ. Microbiol.">
        <title>Complete genome, catabolic sub-proteomes and key-metabolites of Desulfobacula toluolica Tol2, a marine, aromatic compound-degrading, sulfate-reducing bacterium.</title>
        <authorList>
            <person name="Wohlbrand L."/>
            <person name="Jacob J.H."/>
            <person name="Kube M."/>
            <person name="Mussmann M."/>
            <person name="Jarling R."/>
            <person name="Beck A."/>
            <person name="Amann R."/>
            <person name="Wilkes H."/>
            <person name="Reinhardt R."/>
            <person name="Rabus R."/>
        </authorList>
    </citation>
    <scope>NUCLEOTIDE SEQUENCE [LARGE SCALE GENOMIC DNA]</scope>
    <source>
        <strain evidence="6">DSM 7467 / Tol2</strain>
    </source>
</reference>
<comment type="similarity">
    <text evidence="2">Belongs to the transketolase family.</text>
</comment>
<dbReference type="PANTHER" id="PTHR47514:SF1">
    <property type="entry name" value="TRANSKETOLASE N-TERMINAL SECTION-RELATED"/>
    <property type="match status" value="1"/>
</dbReference>
<dbReference type="AlphaFoldDB" id="K0NLP7"/>
<comment type="cofactor">
    <cofactor evidence="1">
        <name>thiamine diphosphate</name>
        <dbReference type="ChEBI" id="CHEBI:58937"/>
    </cofactor>
</comment>
<evidence type="ECO:0000313" key="5">
    <source>
        <dbReference type="EMBL" id="CCK81675.1"/>
    </source>
</evidence>
<dbReference type="STRING" id="651182.TOL2_C35180"/>
<accession>K0NLP7</accession>
<dbReference type="Proteomes" id="UP000007347">
    <property type="component" value="Chromosome"/>
</dbReference>